<evidence type="ECO:0000256" key="1">
    <source>
        <dbReference type="ARBA" id="ARBA00009986"/>
    </source>
</evidence>
<dbReference type="InterPro" id="IPR016161">
    <property type="entry name" value="Ald_DH/histidinol_DH"/>
</dbReference>
<dbReference type="PIRSF" id="PIRSF036492">
    <property type="entry name" value="ALDH"/>
    <property type="match status" value="1"/>
</dbReference>
<feature type="region of interest" description="Disordered" evidence="8">
    <location>
        <begin position="1"/>
        <end position="22"/>
    </location>
</feature>
<keyword evidence="9" id="KW-0472">Membrane</keyword>
<dbReference type="SUPFAM" id="SSF53720">
    <property type="entry name" value="ALDH-like"/>
    <property type="match status" value="1"/>
</dbReference>
<evidence type="ECO:0000313" key="12">
    <source>
        <dbReference type="RefSeq" id="XP_018326465.1"/>
    </source>
</evidence>
<dbReference type="OrthoDB" id="440325at2759"/>
<dbReference type="PANTHER" id="PTHR43570">
    <property type="entry name" value="ALDEHYDE DEHYDROGENASE"/>
    <property type="match status" value="1"/>
</dbReference>
<dbReference type="RefSeq" id="XP_018326465.1">
    <property type="nucleotide sequence ID" value="XM_018470963.2"/>
</dbReference>
<gene>
    <name evidence="12" type="primary">LOC108737842</name>
</gene>
<evidence type="ECO:0000313" key="11">
    <source>
        <dbReference type="Proteomes" id="UP000192223"/>
    </source>
</evidence>
<dbReference type="PANTHER" id="PTHR43570:SF16">
    <property type="entry name" value="ALDEHYDE DEHYDROGENASE TYPE III, ISOFORM Q"/>
    <property type="match status" value="1"/>
</dbReference>
<proteinExistence type="inferred from homology"/>
<evidence type="ECO:0000256" key="8">
    <source>
        <dbReference type="SAM" id="MobiDB-lite"/>
    </source>
</evidence>
<feature type="domain" description="Aldehyde dehydrogenase" evidence="10">
    <location>
        <begin position="13"/>
        <end position="454"/>
    </location>
</feature>
<dbReference type="InterPro" id="IPR016163">
    <property type="entry name" value="Ald_DH_C"/>
</dbReference>
<dbReference type="InterPro" id="IPR029510">
    <property type="entry name" value="Ald_DH_CS_GLU"/>
</dbReference>
<evidence type="ECO:0000256" key="4">
    <source>
        <dbReference type="PIRNR" id="PIRNR036492"/>
    </source>
</evidence>
<evidence type="ECO:0000256" key="5">
    <source>
        <dbReference type="PIRSR" id="PIRSR036492-1"/>
    </source>
</evidence>
<evidence type="ECO:0000256" key="9">
    <source>
        <dbReference type="SAM" id="Phobius"/>
    </source>
</evidence>
<keyword evidence="9" id="KW-1133">Transmembrane helix</keyword>
<dbReference type="Proteomes" id="UP000192223">
    <property type="component" value="Unplaced"/>
</dbReference>
<dbReference type="KEGG" id="apln:108737842"/>
<sequence>MVITQRSSFKNNNSSRSPLVKQTNESMVDCEKILAVARRAFEDGRTKPLEFREKQLRALQKMYNENEDAMFQALKDDLHKSKTESYVMELMLLKNDLQNVIENFKNWAKPKVYPKSLVTLFDKTFVHKDPYGVVLIISPWNYPLQLCLLPVHGAIAAGNCFVLQPSEVACNTTKLLSQLIPQYLDNDCYHVVTGGIDVTVKLLELKFDYIFFTGSSNAGRVVQAAAVKHLIPTTLELGGKSPAYVGDDVDFEITTRRLLWGKCVNAGQTCVAPDYILCSRKAEREILAKAKSIFREWYGRDVKTSPDFCRIVNDRHYHRLAKLIADSKVAFGGETDEEERFIGPTLIVDVKPDDSIMQEEIFGPILPILNVESHYDAINFINSRDKPLALYVFTNEKRIIDSFLNETSCGGVTVNDTLMHASVEDFPFGGIGQSGIGAYHGKVTFKTFTHRKSVLVRSLNPLLEKINAIRYPPYTEKRLNLLKTALERKGSIISYECIKFIIAFVSGAIFSLLVVLLGKDYWDF</sequence>
<feature type="active site" evidence="5 6">
    <location>
        <position position="236"/>
    </location>
</feature>
<dbReference type="InterPro" id="IPR015590">
    <property type="entry name" value="Aldehyde_DH_dom"/>
</dbReference>
<accession>A0A1W4X2B7</accession>
<evidence type="ECO:0000259" key="10">
    <source>
        <dbReference type="Pfam" id="PF00171"/>
    </source>
</evidence>
<dbReference type="GO" id="GO:0004029">
    <property type="term" value="F:aldehyde dehydrogenase (NAD+) activity"/>
    <property type="evidence" value="ECO:0007669"/>
    <property type="project" value="TreeGrafter"/>
</dbReference>
<evidence type="ECO:0000256" key="7">
    <source>
        <dbReference type="RuleBase" id="RU003345"/>
    </source>
</evidence>
<dbReference type="STRING" id="224129.A0A1W4X2B7"/>
<evidence type="ECO:0000256" key="6">
    <source>
        <dbReference type="PROSITE-ProRule" id="PRU10007"/>
    </source>
</evidence>
<keyword evidence="2 4" id="KW-0560">Oxidoreductase</keyword>
<dbReference type="InterPro" id="IPR012394">
    <property type="entry name" value="Aldehyde_DH_NAD(P)"/>
</dbReference>
<feature type="active site" evidence="5">
    <location>
        <position position="270"/>
    </location>
</feature>
<feature type="transmembrane region" description="Helical" evidence="9">
    <location>
        <begin position="498"/>
        <end position="518"/>
    </location>
</feature>
<evidence type="ECO:0000256" key="3">
    <source>
        <dbReference type="ARBA" id="ARBA00023027"/>
    </source>
</evidence>
<feature type="compositionally biased region" description="Low complexity" evidence="8">
    <location>
        <begin position="1"/>
        <end position="17"/>
    </location>
</feature>
<dbReference type="FunFam" id="3.40.605.10:FF:000004">
    <property type="entry name" value="Aldehyde dehydrogenase"/>
    <property type="match status" value="1"/>
</dbReference>
<dbReference type="FunFam" id="3.40.309.10:FF:000003">
    <property type="entry name" value="Aldehyde dehydrogenase"/>
    <property type="match status" value="1"/>
</dbReference>
<dbReference type="PROSITE" id="PS00687">
    <property type="entry name" value="ALDEHYDE_DEHYDR_GLU"/>
    <property type="match status" value="1"/>
</dbReference>
<keyword evidence="11" id="KW-1185">Reference proteome</keyword>
<comment type="similarity">
    <text evidence="1 4 7">Belongs to the aldehyde dehydrogenase family.</text>
</comment>
<keyword evidence="3" id="KW-0520">NAD</keyword>
<reference evidence="12" key="1">
    <citation type="submission" date="2025-08" db="UniProtKB">
        <authorList>
            <consortium name="RefSeq"/>
        </authorList>
    </citation>
    <scope>IDENTIFICATION</scope>
    <source>
        <tissue evidence="12">Entire body</tissue>
    </source>
</reference>
<dbReference type="InParanoid" id="A0A1W4X2B7"/>
<dbReference type="AlphaFoldDB" id="A0A1W4X2B7"/>
<dbReference type="Gene3D" id="3.40.309.10">
    <property type="entry name" value="Aldehyde Dehydrogenase, Chain A, domain 2"/>
    <property type="match status" value="1"/>
</dbReference>
<evidence type="ECO:0000256" key="2">
    <source>
        <dbReference type="ARBA" id="ARBA00023002"/>
    </source>
</evidence>
<keyword evidence="9" id="KW-0812">Transmembrane</keyword>
<dbReference type="Gene3D" id="3.40.605.10">
    <property type="entry name" value="Aldehyde Dehydrogenase, Chain A, domain 1"/>
    <property type="match status" value="1"/>
</dbReference>
<dbReference type="GO" id="GO:0005737">
    <property type="term" value="C:cytoplasm"/>
    <property type="evidence" value="ECO:0007669"/>
    <property type="project" value="TreeGrafter"/>
</dbReference>
<dbReference type="InterPro" id="IPR016162">
    <property type="entry name" value="Ald_DH_N"/>
</dbReference>
<organism evidence="11 12">
    <name type="scientific">Agrilus planipennis</name>
    <name type="common">Emerald ash borer</name>
    <name type="synonym">Agrilus marcopoli</name>
    <dbReference type="NCBI Taxonomy" id="224129"/>
    <lineage>
        <taxon>Eukaryota</taxon>
        <taxon>Metazoa</taxon>
        <taxon>Ecdysozoa</taxon>
        <taxon>Arthropoda</taxon>
        <taxon>Hexapoda</taxon>
        <taxon>Insecta</taxon>
        <taxon>Pterygota</taxon>
        <taxon>Neoptera</taxon>
        <taxon>Endopterygota</taxon>
        <taxon>Coleoptera</taxon>
        <taxon>Polyphaga</taxon>
        <taxon>Elateriformia</taxon>
        <taxon>Buprestoidea</taxon>
        <taxon>Buprestidae</taxon>
        <taxon>Agrilinae</taxon>
        <taxon>Agrilus</taxon>
    </lineage>
</organism>
<dbReference type="GO" id="GO:0006081">
    <property type="term" value="P:aldehyde metabolic process"/>
    <property type="evidence" value="ECO:0007669"/>
    <property type="project" value="InterPro"/>
</dbReference>
<dbReference type="GeneID" id="108737842"/>
<dbReference type="Pfam" id="PF00171">
    <property type="entry name" value="Aldedh"/>
    <property type="match status" value="1"/>
</dbReference>
<protein>
    <recommendedName>
        <fullName evidence="4">Aldehyde dehydrogenase</fullName>
    </recommendedName>
</protein>
<name>A0A1W4X2B7_AGRPL</name>